<evidence type="ECO:0000313" key="1">
    <source>
        <dbReference type="EMBL" id="JAD38798.1"/>
    </source>
</evidence>
<dbReference type="EMBL" id="GBRH01259097">
    <property type="protein sequence ID" value="JAD38798.1"/>
    <property type="molecule type" value="Transcribed_RNA"/>
</dbReference>
<dbReference type="AlphaFoldDB" id="A0A0A8ZM84"/>
<protein>
    <submittedName>
        <fullName evidence="1">Uncharacterized protein</fullName>
    </submittedName>
</protein>
<name>A0A0A8ZM84_ARUDO</name>
<proteinExistence type="predicted"/>
<reference evidence="1" key="2">
    <citation type="journal article" date="2015" name="Data Brief">
        <title>Shoot transcriptome of the giant reed, Arundo donax.</title>
        <authorList>
            <person name="Barrero R.A."/>
            <person name="Guerrero F.D."/>
            <person name="Moolhuijzen P."/>
            <person name="Goolsby J.A."/>
            <person name="Tidwell J."/>
            <person name="Bellgard S.E."/>
            <person name="Bellgard M.I."/>
        </authorList>
    </citation>
    <scope>NUCLEOTIDE SEQUENCE</scope>
    <source>
        <tissue evidence="1">Shoot tissue taken approximately 20 cm above the soil surface</tissue>
    </source>
</reference>
<accession>A0A0A8ZM84</accession>
<organism evidence="1">
    <name type="scientific">Arundo donax</name>
    <name type="common">Giant reed</name>
    <name type="synonym">Donax arundinaceus</name>
    <dbReference type="NCBI Taxonomy" id="35708"/>
    <lineage>
        <taxon>Eukaryota</taxon>
        <taxon>Viridiplantae</taxon>
        <taxon>Streptophyta</taxon>
        <taxon>Embryophyta</taxon>
        <taxon>Tracheophyta</taxon>
        <taxon>Spermatophyta</taxon>
        <taxon>Magnoliopsida</taxon>
        <taxon>Liliopsida</taxon>
        <taxon>Poales</taxon>
        <taxon>Poaceae</taxon>
        <taxon>PACMAD clade</taxon>
        <taxon>Arundinoideae</taxon>
        <taxon>Arundineae</taxon>
        <taxon>Arundo</taxon>
    </lineage>
</organism>
<reference evidence="1" key="1">
    <citation type="submission" date="2014-09" db="EMBL/GenBank/DDBJ databases">
        <authorList>
            <person name="Magalhaes I.L.F."/>
            <person name="Oliveira U."/>
            <person name="Santos F.R."/>
            <person name="Vidigal T.H.D.A."/>
            <person name="Brescovit A.D."/>
            <person name="Santos A.J."/>
        </authorList>
    </citation>
    <scope>NUCLEOTIDE SEQUENCE</scope>
    <source>
        <tissue evidence="1">Shoot tissue taken approximately 20 cm above the soil surface</tissue>
    </source>
</reference>
<sequence length="64" mass="7798">MTRQFHFYYSKERPEALQSVTLYRQVNDKLHALGTKGYKTRRIHEREWHKYIKFIVDSAIADLL</sequence>